<evidence type="ECO:0000313" key="1">
    <source>
        <dbReference type="EMBL" id="QHS93177.1"/>
    </source>
</evidence>
<organism evidence="1">
    <name type="scientific">viral metagenome</name>
    <dbReference type="NCBI Taxonomy" id="1070528"/>
    <lineage>
        <taxon>unclassified sequences</taxon>
        <taxon>metagenomes</taxon>
        <taxon>organismal metagenomes</taxon>
    </lineage>
</organism>
<proteinExistence type="predicted"/>
<dbReference type="AlphaFoldDB" id="A0A6C0BLB7"/>
<protein>
    <submittedName>
        <fullName evidence="1">Uncharacterized protein</fullName>
    </submittedName>
</protein>
<accession>A0A6C0BLB7</accession>
<reference evidence="1" key="1">
    <citation type="journal article" date="2020" name="Nature">
        <title>Giant virus diversity and host interactions through global metagenomics.</title>
        <authorList>
            <person name="Schulz F."/>
            <person name="Roux S."/>
            <person name="Paez-Espino D."/>
            <person name="Jungbluth S."/>
            <person name="Walsh D.A."/>
            <person name="Denef V.J."/>
            <person name="McMahon K.D."/>
            <person name="Konstantinidis K.T."/>
            <person name="Eloe-Fadrosh E.A."/>
            <person name="Kyrpides N.C."/>
            <person name="Woyke T."/>
        </authorList>
    </citation>
    <scope>NUCLEOTIDE SEQUENCE</scope>
    <source>
        <strain evidence="1">GVMAG-M-3300017651-5</strain>
    </source>
</reference>
<sequence length="284" mass="32324">MVLFIIAEYGGCPLELKSSYILEELNPMINLGRELYLSSLKTVINRLPPDINMRISPSYGKSIGVRIDGNLIDISRTLNELRHVSLKYFDVSSSCGCIVLTLNVVLADVRSSDNLDAIFRLISGKDIHRHISLRRRVHPSILGSIATSPKSFNSRTLDRIREITPDVSHIIKYSRDMDRLLNQYSGYPIDLIINSMESIQLWRNTVHITYCNPCIETIQDIFKNRGIIFTKLVQKWNCSNNREVHLSWDGQGDIDRVINDITQIIYSGLSCSMTLGLDQSINRP</sequence>
<name>A0A6C0BLB7_9ZZZZ</name>
<dbReference type="EMBL" id="MN739198">
    <property type="protein sequence ID" value="QHS93177.1"/>
    <property type="molecule type" value="Genomic_DNA"/>
</dbReference>